<protein>
    <submittedName>
        <fullName evidence="1">Uncharacterized protein</fullName>
    </submittedName>
</protein>
<name>A0ABW2JLV8_9ACTN</name>
<organism evidence="1 2">
    <name type="scientific">Streptomyces monticola</name>
    <dbReference type="NCBI Taxonomy" id="2666263"/>
    <lineage>
        <taxon>Bacteria</taxon>
        <taxon>Bacillati</taxon>
        <taxon>Actinomycetota</taxon>
        <taxon>Actinomycetes</taxon>
        <taxon>Kitasatosporales</taxon>
        <taxon>Streptomycetaceae</taxon>
        <taxon>Streptomyces</taxon>
    </lineage>
</organism>
<sequence>MAPAVPLRPTLEQGVNGPQEHERLATALSARTPAELATLTADLPPVSATGGVAGAEAKEVVRIELRRAQTPPS</sequence>
<proteinExistence type="predicted"/>
<comment type="caution">
    <text evidence="1">The sequence shown here is derived from an EMBL/GenBank/DDBJ whole genome shotgun (WGS) entry which is preliminary data.</text>
</comment>
<gene>
    <name evidence="1" type="ORF">ACFQVC_23060</name>
</gene>
<dbReference type="EMBL" id="JBHTCF010000010">
    <property type="protein sequence ID" value="MFC7307095.1"/>
    <property type="molecule type" value="Genomic_DNA"/>
</dbReference>
<accession>A0ABW2JLV8</accession>
<evidence type="ECO:0000313" key="1">
    <source>
        <dbReference type="EMBL" id="MFC7307095.1"/>
    </source>
</evidence>
<keyword evidence="2" id="KW-1185">Reference proteome</keyword>
<dbReference type="Proteomes" id="UP001596523">
    <property type="component" value="Unassembled WGS sequence"/>
</dbReference>
<dbReference type="RefSeq" id="WP_381833417.1">
    <property type="nucleotide sequence ID" value="NZ_JBHTCF010000010.1"/>
</dbReference>
<evidence type="ECO:0000313" key="2">
    <source>
        <dbReference type="Proteomes" id="UP001596523"/>
    </source>
</evidence>
<reference evidence="2" key="1">
    <citation type="journal article" date="2019" name="Int. J. Syst. Evol. Microbiol.">
        <title>The Global Catalogue of Microorganisms (GCM) 10K type strain sequencing project: providing services to taxonomists for standard genome sequencing and annotation.</title>
        <authorList>
            <consortium name="The Broad Institute Genomics Platform"/>
            <consortium name="The Broad Institute Genome Sequencing Center for Infectious Disease"/>
            <person name="Wu L."/>
            <person name="Ma J."/>
        </authorList>
    </citation>
    <scope>NUCLEOTIDE SEQUENCE [LARGE SCALE GENOMIC DNA]</scope>
    <source>
        <strain evidence="2">SYNS20</strain>
    </source>
</reference>